<sequence>MLEKPGVGRFAIDSKSAERNVYEWAEMMVAMGGRSCVVAQLTKLSDAEVRGIYQRVLGRSSPSGQQPTDLNWYLRSPIRRLHSALLVVLYAQCKHMPPYAAFANAYYHYARTTAASVERQKWTRDPAFRTSEKDYVIPFSRGYFLVSMYSDETDADGKRLCELQMRRCKKCGGLYMSHITEASTLCPVCE</sequence>
<accession>A0ABW2RE03</accession>
<dbReference type="RefSeq" id="WP_382259795.1">
    <property type="nucleotide sequence ID" value="NZ_JBHTBX010000015.1"/>
</dbReference>
<keyword evidence="8" id="KW-0804">Transcription</keyword>
<keyword evidence="6" id="KW-0238">DNA-binding</keyword>
<evidence type="ECO:0000256" key="5">
    <source>
        <dbReference type="ARBA" id="ARBA00023015"/>
    </source>
</evidence>
<dbReference type="SUPFAM" id="SSF160930">
    <property type="entry name" value="FlhC-like"/>
    <property type="match status" value="1"/>
</dbReference>
<dbReference type="Pfam" id="PF05280">
    <property type="entry name" value="FlhC"/>
    <property type="match status" value="1"/>
</dbReference>
<proteinExistence type="predicted"/>
<evidence type="ECO:0000256" key="1">
    <source>
        <dbReference type="ARBA" id="ARBA00022490"/>
    </source>
</evidence>
<keyword evidence="10" id="KW-1185">Reference proteome</keyword>
<keyword evidence="4" id="KW-0862">Zinc</keyword>
<evidence type="ECO:0000256" key="4">
    <source>
        <dbReference type="ARBA" id="ARBA00022833"/>
    </source>
</evidence>
<evidence type="ECO:0000256" key="8">
    <source>
        <dbReference type="ARBA" id="ARBA00023163"/>
    </source>
</evidence>
<dbReference type="InterPro" id="IPR007944">
    <property type="entry name" value="FlhC"/>
</dbReference>
<name>A0ABW2RE03_9BURK</name>
<evidence type="ECO:0000313" key="10">
    <source>
        <dbReference type="Proteomes" id="UP001596495"/>
    </source>
</evidence>
<evidence type="ECO:0000256" key="6">
    <source>
        <dbReference type="ARBA" id="ARBA00023125"/>
    </source>
</evidence>
<keyword evidence="1" id="KW-0963">Cytoplasm</keyword>
<keyword evidence="2" id="KW-0479">Metal-binding</keyword>
<comment type="caution">
    <text evidence="9">The sequence shown here is derived from an EMBL/GenBank/DDBJ whole genome shotgun (WGS) entry which is preliminary data.</text>
</comment>
<keyword evidence="5" id="KW-0805">Transcription regulation</keyword>
<organism evidence="9 10">
    <name type="scientific">Hydrogenophaga bisanensis</name>
    <dbReference type="NCBI Taxonomy" id="439611"/>
    <lineage>
        <taxon>Bacteria</taxon>
        <taxon>Pseudomonadati</taxon>
        <taxon>Pseudomonadota</taxon>
        <taxon>Betaproteobacteria</taxon>
        <taxon>Burkholderiales</taxon>
        <taxon>Comamonadaceae</taxon>
        <taxon>Hydrogenophaga</taxon>
    </lineage>
</organism>
<reference evidence="10" key="1">
    <citation type="journal article" date="2019" name="Int. J. Syst. Evol. Microbiol.">
        <title>The Global Catalogue of Microorganisms (GCM) 10K type strain sequencing project: providing services to taxonomists for standard genome sequencing and annotation.</title>
        <authorList>
            <consortium name="The Broad Institute Genomics Platform"/>
            <consortium name="The Broad Institute Genome Sequencing Center for Infectious Disease"/>
            <person name="Wu L."/>
            <person name="Ma J."/>
        </authorList>
    </citation>
    <scope>NUCLEOTIDE SEQUENCE [LARGE SCALE GENOMIC DNA]</scope>
    <source>
        <strain evidence="10">CCUG 54518</strain>
    </source>
</reference>
<dbReference type="EMBL" id="JBHTBX010000015">
    <property type="protein sequence ID" value="MFC7436266.1"/>
    <property type="molecule type" value="Genomic_DNA"/>
</dbReference>
<dbReference type="Proteomes" id="UP001596495">
    <property type="component" value="Unassembled WGS sequence"/>
</dbReference>
<evidence type="ECO:0000256" key="7">
    <source>
        <dbReference type="ARBA" id="ARBA00023159"/>
    </source>
</evidence>
<gene>
    <name evidence="9" type="ORF">ACFQNJ_17290</name>
</gene>
<keyword evidence="3" id="KW-1005">Bacterial flagellum biogenesis</keyword>
<evidence type="ECO:0000256" key="2">
    <source>
        <dbReference type="ARBA" id="ARBA00022723"/>
    </source>
</evidence>
<evidence type="ECO:0000313" key="9">
    <source>
        <dbReference type="EMBL" id="MFC7436266.1"/>
    </source>
</evidence>
<keyword evidence="7" id="KW-0010">Activator</keyword>
<evidence type="ECO:0000256" key="3">
    <source>
        <dbReference type="ARBA" id="ARBA00022795"/>
    </source>
</evidence>
<protein>
    <submittedName>
        <fullName evidence="9">FlhC family transcriptional regulator</fullName>
    </submittedName>
</protein>